<name>A0A9W8J979_9AGAR</name>
<gene>
    <name evidence="3" type="ORF">H1R20_g6385</name>
</gene>
<dbReference type="PANTHER" id="PTHR10039">
    <property type="entry name" value="AMELOGENIN"/>
    <property type="match status" value="1"/>
</dbReference>
<dbReference type="EMBL" id="JANBPK010000823">
    <property type="protein sequence ID" value="KAJ2930706.1"/>
    <property type="molecule type" value="Genomic_DNA"/>
</dbReference>
<dbReference type="Gene3D" id="3.40.50.300">
    <property type="entry name" value="P-loop containing nucleotide triphosphate hydrolases"/>
    <property type="match status" value="1"/>
</dbReference>
<evidence type="ECO:0000313" key="3">
    <source>
        <dbReference type="EMBL" id="KAJ2930706.1"/>
    </source>
</evidence>
<sequence>MSNRPINSAGRVENANFGDNFGIISQGAGSIDASAHWHRARIGQQTNFSGTQYQFFSVLSGEDLIHRLNPILDASHTRNRKRSPPDSECFPGTREEPIQEIIVWADGGEKIRICTRRAISWAPAEYAIIETPHIYWLHGFAGCGKSSISLEVAKLYAGAGRLLATYFFFRGAGDRSTMNRFAATLASQLVAAIPATAPLIEAAVRREPGIVTGNASLATQLDLLILSPFQAVIEQGVLGETLDKGPFLIIIDGLDECEDKQGVEELVDHMLDFFKEHPNIPLRIFFASRVEQHIRERLETDGVLLGDLDSHSPRKDIEKFLQASFQTVAKRDRVIRAYVQARGSWPTKPDMDKLISHINGSFVLASTMFKYIVQPPTQEDPTTPMERLPLTLEMNGLDDLYARTLARSEHLPHFRNIISTIALLDMPLPIVKIAELLGIEAFEAIRVLLNLQAIIHVPGSDEKGEVTLCHTSLRDFLTTESRSKTFFVPPLFHLHLSYYYFTSAIERSNEPLSRFNYRHFDTHWQSFMASETCDFIKEIEQLKACQPLFVDRLPYHAFLGSMLFDTLFLTESWHLNDASYLLTECTKQFTLAVECPDHLIQLWLEESLRYDADSDPRTVEFTEYTYEALEQDVQRASTAIRANFPNTPGHQASLSGMEKEFVVDNVRAVDPGLQFYHGANPSLQSFRSGIDVFNVRQLSHLEDMKVTE</sequence>
<dbReference type="Pfam" id="PF24883">
    <property type="entry name" value="NPHP3_N"/>
    <property type="match status" value="1"/>
</dbReference>
<accession>A0A9W8J979</accession>
<comment type="caution">
    <text evidence="3">The sequence shown here is derived from an EMBL/GenBank/DDBJ whole genome shotgun (WGS) entry which is preliminary data.</text>
</comment>
<dbReference type="SUPFAM" id="SSF52540">
    <property type="entry name" value="P-loop containing nucleoside triphosphate hydrolases"/>
    <property type="match status" value="1"/>
</dbReference>
<dbReference type="OrthoDB" id="3041576at2759"/>
<evidence type="ECO:0000256" key="1">
    <source>
        <dbReference type="ARBA" id="ARBA00022737"/>
    </source>
</evidence>
<evidence type="ECO:0000259" key="2">
    <source>
        <dbReference type="Pfam" id="PF24883"/>
    </source>
</evidence>
<dbReference type="InterPro" id="IPR056884">
    <property type="entry name" value="NPHP3-like_N"/>
</dbReference>
<dbReference type="AlphaFoldDB" id="A0A9W8J979"/>
<feature type="domain" description="Nephrocystin 3-like N-terminal" evidence="2">
    <location>
        <begin position="131"/>
        <end position="289"/>
    </location>
</feature>
<protein>
    <recommendedName>
        <fullName evidence="2">Nephrocystin 3-like N-terminal domain-containing protein</fullName>
    </recommendedName>
</protein>
<reference evidence="3" key="1">
    <citation type="submission" date="2022-06" db="EMBL/GenBank/DDBJ databases">
        <title>Genome Sequence of Candolleomyces eurysporus.</title>
        <authorList>
            <person name="Buettner E."/>
        </authorList>
    </citation>
    <scope>NUCLEOTIDE SEQUENCE</scope>
    <source>
        <strain evidence="3">VTCC 930004</strain>
    </source>
</reference>
<dbReference type="InterPro" id="IPR027417">
    <property type="entry name" value="P-loop_NTPase"/>
</dbReference>
<keyword evidence="1" id="KW-0677">Repeat</keyword>
<evidence type="ECO:0000313" key="4">
    <source>
        <dbReference type="Proteomes" id="UP001140091"/>
    </source>
</evidence>
<feature type="non-terminal residue" evidence="3">
    <location>
        <position position="708"/>
    </location>
</feature>
<organism evidence="3 4">
    <name type="scientific">Candolleomyces eurysporus</name>
    <dbReference type="NCBI Taxonomy" id="2828524"/>
    <lineage>
        <taxon>Eukaryota</taxon>
        <taxon>Fungi</taxon>
        <taxon>Dikarya</taxon>
        <taxon>Basidiomycota</taxon>
        <taxon>Agaricomycotina</taxon>
        <taxon>Agaricomycetes</taxon>
        <taxon>Agaricomycetidae</taxon>
        <taxon>Agaricales</taxon>
        <taxon>Agaricineae</taxon>
        <taxon>Psathyrellaceae</taxon>
        <taxon>Candolleomyces</taxon>
    </lineage>
</organism>
<dbReference type="Proteomes" id="UP001140091">
    <property type="component" value="Unassembled WGS sequence"/>
</dbReference>
<keyword evidence="4" id="KW-1185">Reference proteome</keyword>
<proteinExistence type="predicted"/>